<organism evidence="1">
    <name type="scientific">Mycobacterium xenopi 4042</name>
    <dbReference type="NCBI Taxonomy" id="1299334"/>
    <lineage>
        <taxon>Bacteria</taxon>
        <taxon>Bacillati</taxon>
        <taxon>Actinomycetota</taxon>
        <taxon>Actinomycetes</taxon>
        <taxon>Mycobacteriales</taxon>
        <taxon>Mycobacteriaceae</taxon>
        <taxon>Mycobacterium</taxon>
    </lineage>
</organism>
<reference evidence="1" key="1">
    <citation type="submission" date="2014-01" db="EMBL/GenBank/DDBJ databases">
        <authorList>
            <person name="Brown-Elliot B."/>
            <person name="Wallace R."/>
            <person name="Lenaerts A."/>
            <person name="Ordway D."/>
            <person name="DeGroote M.A."/>
            <person name="Parker T."/>
            <person name="Sizemore C."/>
            <person name="Tallon L.J."/>
            <person name="Sadzewicz L.K."/>
            <person name="Sengamalay N."/>
            <person name="Fraser C.M."/>
            <person name="Hine E."/>
            <person name="Shefchek K.A."/>
            <person name="Das S.P."/>
            <person name="Tettelin H."/>
        </authorList>
    </citation>
    <scope>NUCLEOTIDE SEQUENCE [LARGE SCALE GENOMIC DNA]</scope>
    <source>
        <strain evidence="1">4042</strain>
    </source>
</reference>
<gene>
    <name evidence="1" type="ORF">I553_5957</name>
</gene>
<comment type="caution">
    <text evidence="1">The sequence shown here is derived from an EMBL/GenBank/DDBJ whole genome shotgun (WGS) entry which is preliminary data.</text>
</comment>
<evidence type="ECO:0000313" key="1">
    <source>
        <dbReference type="EMBL" id="EUA42097.1"/>
    </source>
</evidence>
<accession>X8BD73</accession>
<dbReference type="PATRIC" id="fig|1299334.3.peg.4124"/>
<proteinExistence type="predicted"/>
<dbReference type="AlphaFoldDB" id="X8BD73"/>
<name>X8BD73_MYCXE</name>
<sequence length="64" mass="6945">MMAGRVHPTSIADGRACTGRRAVDARESQRFSAIQSAVKRCSSLRPVPSWPLIKPSIRPRSAGL</sequence>
<dbReference type="EMBL" id="JAOB01000042">
    <property type="protein sequence ID" value="EUA42097.1"/>
    <property type="molecule type" value="Genomic_DNA"/>
</dbReference>
<protein>
    <submittedName>
        <fullName evidence="1">Uncharacterized protein</fullName>
    </submittedName>
</protein>